<dbReference type="PANTHER" id="PTHR45913:SF21">
    <property type="entry name" value="DUF4371 DOMAIN-CONTAINING PROTEIN"/>
    <property type="match status" value="1"/>
</dbReference>
<organism evidence="1 2">
    <name type="scientific">Oopsacas minuta</name>
    <dbReference type="NCBI Taxonomy" id="111878"/>
    <lineage>
        <taxon>Eukaryota</taxon>
        <taxon>Metazoa</taxon>
        <taxon>Porifera</taxon>
        <taxon>Hexactinellida</taxon>
        <taxon>Hexasterophora</taxon>
        <taxon>Lyssacinosida</taxon>
        <taxon>Leucopsacidae</taxon>
        <taxon>Oopsacas</taxon>
    </lineage>
</organism>
<accession>A0AAV7KLW0</accession>
<comment type="caution">
    <text evidence="1">The sequence shown here is derived from an EMBL/GenBank/DDBJ whole genome shotgun (WGS) entry which is preliminary data.</text>
</comment>
<keyword evidence="2" id="KW-1185">Reference proteome</keyword>
<name>A0AAV7KLW0_9METZ</name>
<dbReference type="AlphaFoldDB" id="A0AAV7KLW0"/>
<dbReference type="Proteomes" id="UP001165289">
    <property type="component" value="Unassembled WGS sequence"/>
</dbReference>
<evidence type="ECO:0000313" key="1">
    <source>
        <dbReference type="EMBL" id="KAI6661846.1"/>
    </source>
</evidence>
<evidence type="ECO:0000313" key="2">
    <source>
        <dbReference type="Proteomes" id="UP001165289"/>
    </source>
</evidence>
<protein>
    <submittedName>
        <fullName evidence="1">General transcription factor II-I repeat domain-containing protein 2-like</fullName>
    </submittedName>
</protein>
<reference evidence="1 2" key="1">
    <citation type="journal article" date="2023" name="BMC Biol.">
        <title>The compact genome of the sponge Oopsacas minuta (Hexactinellida) is lacking key metazoan core genes.</title>
        <authorList>
            <person name="Santini S."/>
            <person name="Schenkelaars Q."/>
            <person name="Jourda C."/>
            <person name="Duchesne M."/>
            <person name="Belahbib H."/>
            <person name="Rocher C."/>
            <person name="Selva M."/>
            <person name="Riesgo A."/>
            <person name="Vervoort M."/>
            <person name="Leys S.P."/>
            <person name="Kodjabachian L."/>
            <person name="Le Bivic A."/>
            <person name="Borchiellini C."/>
            <person name="Claverie J.M."/>
            <person name="Renard E."/>
        </authorList>
    </citation>
    <scope>NUCLEOTIDE SEQUENCE [LARGE SCALE GENOMIC DNA]</scope>
    <source>
        <strain evidence="1">SPO-2</strain>
    </source>
</reference>
<dbReference type="EMBL" id="JAKMXF010000005">
    <property type="protein sequence ID" value="KAI6661846.1"/>
    <property type="molecule type" value="Genomic_DNA"/>
</dbReference>
<dbReference type="PANTHER" id="PTHR45913">
    <property type="entry name" value="EPM2A-INTERACTING PROTEIN 1"/>
    <property type="match status" value="1"/>
</dbReference>
<proteinExistence type="predicted"/>
<gene>
    <name evidence="1" type="ORF">LOD99_9798</name>
</gene>
<sequence length="442" mass="50568">MIKDCLAITAAEVAAKQQNLFSAISQTPNTVASRISEMGIDLTNQLQKKSESFKSFSLEFDGSTDVSDTEQLSVYIRGISSPFEIHEDIIGLFPMDGRIQGIEVKGTVKRIMEQRLPCLSWNLLSAVGTDGATNMIGKEIGAVKLLLDQVVPPQHRCLSLHCIIHQESLCGKSLKYQSVMDVVSKVINFIRAKGLNHRQFKALLKELDSQYRDILYHCEVRWLSRGRVLQRFNDLFTEIRIFNIEKDANLKTKNGEHVIEQMYNKNWLFDSASLSDITGHLNDLNIRLQGRGKFISQLWSHVKSFMEKLSLFISQAEKNDFRHLPSVAKLLKDNPEEIFMTNKLKLNLKTLSQNFSERFYVFQEYEHEFRLFEDPFSINVADCEDSGVQLELINLKYHEPLKSAFSTGDLIAFYQLMDEKAFPKLKSHAFYIGSMLGSNLCE</sequence>